<accession>A0A2L2LHB1</accession>
<gene>
    <name evidence="2" type="ORF">At1D1609_36680</name>
</gene>
<sequence length="125" mass="12742">MSGPGGPNNTDNDDKEWRPTSSIDRSGESAGQGNGNGAPNPCMFTEVTILASPNSAVTSTFVVGSILTIGISGPRVVAMSGGNIAGSITSARLADIIQCIAARQQYMARVTDINGGAVTVEVYPL</sequence>
<organism evidence="2 3">
    <name type="scientific">Agrobacterium tumefaciens</name>
    <dbReference type="NCBI Taxonomy" id="358"/>
    <lineage>
        <taxon>Bacteria</taxon>
        <taxon>Pseudomonadati</taxon>
        <taxon>Pseudomonadota</taxon>
        <taxon>Alphaproteobacteria</taxon>
        <taxon>Hyphomicrobiales</taxon>
        <taxon>Rhizobiaceae</taxon>
        <taxon>Rhizobium/Agrobacterium group</taxon>
        <taxon>Agrobacterium</taxon>
        <taxon>Agrobacterium tumefaciens complex</taxon>
    </lineage>
</organism>
<evidence type="ECO:0000313" key="2">
    <source>
        <dbReference type="EMBL" id="AVH43721.1"/>
    </source>
</evidence>
<evidence type="ECO:0000313" key="3">
    <source>
        <dbReference type="Proteomes" id="UP000237717"/>
    </source>
</evidence>
<proteinExistence type="predicted"/>
<reference evidence="2 3" key="1">
    <citation type="submission" date="2018-02" db="EMBL/GenBank/DDBJ databases">
        <title>Complete genome sequence of Agrobacterium tumefaciens 1D1609.</title>
        <authorList>
            <person name="Cho S.-T."/>
            <person name="Haryono M."/>
            <person name="Chang H.-H."/>
            <person name="Santos M.N."/>
            <person name="Lai E.-M."/>
            <person name="Kuo C.-H."/>
        </authorList>
    </citation>
    <scope>NUCLEOTIDE SEQUENCE [LARGE SCALE GENOMIC DNA]</scope>
    <source>
        <strain evidence="2 3">1D1609</strain>
    </source>
</reference>
<dbReference type="EMBL" id="CP026925">
    <property type="protein sequence ID" value="AVH43721.1"/>
    <property type="molecule type" value="Genomic_DNA"/>
</dbReference>
<dbReference type="Proteomes" id="UP000237717">
    <property type="component" value="Chromosome II"/>
</dbReference>
<dbReference type="RefSeq" id="WP_174016237.1">
    <property type="nucleotide sequence ID" value="NZ_CP026925.1"/>
</dbReference>
<dbReference type="AlphaFoldDB" id="A0A2L2LHB1"/>
<name>A0A2L2LHB1_AGRTU</name>
<feature type="region of interest" description="Disordered" evidence="1">
    <location>
        <begin position="1"/>
        <end position="39"/>
    </location>
</feature>
<evidence type="ECO:0000256" key="1">
    <source>
        <dbReference type="SAM" id="MobiDB-lite"/>
    </source>
</evidence>
<protein>
    <submittedName>
        <fullName evidence="2">Uncharacterized protein</fullName>
    </submittedName>
</protein>